<feature type="transmembrane region" description="Helical" evidence="1">
    <location>
        <begin position="18"/>
        <end position="36"/>
    </location>
</feature>
<feature type="transmembrane region" description="Helical" evidence="1">
    <location>
        <begin position="248"/>
        <end position="270"/>
    </location>
</feature>
<dbReference type="EMBL" id="BAAADM010000008">
    <property type="protein sequence ID" value="GAA0431045.1"/>
    <property type="molecule type" value="Genomic_DNA"/>
</dbReference>
<dbReference type="Proteomes" id="UP001501459">
    <property type="component" value="Unassembled WGS sequence"/>
</dbReference>
<keyword evidence="3" id="KW-1185">Reference proteome</keyword>
<name>A0ABN0Z410_9BACI</name>
<gene>
    <name evidence="2" type="ORF">GCM10008983_04410</name>
</gene>
<feature type="transmembrane region" description="Helical" evidence="1">
    <location>
        <begin position="118"/>
        <end position="143"/>
    </location>
</feature>
<accession>A0ABN0Z410</accession>
<feature type="transmembrane region" description="Helical" evidence="1">
    <location>
        <begin position="75"/>
        <end position="97"/>
    </location>
</feature>
<feature type="transmembrane region" description="Helical" evidence="1">
    <location>
        <begin position="216"/>
        <end position="236"/>
    </location>
</feature>
<sequence length="276" mass="31798">MNRFVKLVNFELSRFMKVYLVLIAMTVIVQVAGVIVKANGYMADANKAMYEDMLSQEQFLEKYGQMAFIDVARSLWFMGPITICVAALIFYVFIIWYRDWLGKNTFIYRLLMLPTARLNIYVSKMITIFLMVLGLVSVQLIFLPLENNVLKWMVPTDFRSDMTVSQIINWKYLSMLVPQTFSEFVLYYGAGFMALTVVSTAILFERSFKWKGIIAGIIYIAITVLIFIWPALLVFIMGRDFLYPLEIVGLETAMGIIVTAMSIWVGNYLLNKKITV</sequence>
<reference evidence="2 3" key="1">
    <citation type="journal article" date="2019" name="Int. J. Syst. Evol. Microbiol.">
        <title>The Global Catalogue of Microorganisms (GCM) 10K type strain sequencing project: providing services to taxonomists for standard genome sequencing and annotation.</title>
        <authorList>
            <consortium name="The Broad Institute Genomics Platform"/>
            <consortium name="The Broad Institute Genome Sequencing Center for Infectious Disease"/>
            <person name="Wu L."/>
            <person name="Ma J."/>
        </authorList>
    </citation>
    <scope>NUCLEOTIDE SEQUENCE [LARGE SCALE GENOMIC DNA]</scope>
    <source>
        <strain evidence="2 3">JCM 12149</strain>
    </source>
</reference>
<keyword evidence="1" id="KW-0472">Membrane</keyword>
<organism evidence="2 3">
    <name type="scientific">Lentibacillus halophilus</name>
    <dbReference type="NCBI Taxonomy" id="295065"/>
    <lineage>
        <taxon>Bacteria</taxon>
        <taxon>Bacillati</taxon>
        <taxon>Bacillota</taxon>
        <taxon>Bacilli</taxon>
        <taxon>Bacillales</taxon>
        <taxon>Bacillaceae</taxon>
        <taxon>Lentibacillus</taxon>
    </lineage>
</organism>
<evidence type="ECO:0008006" key="4">
    <source>
        <dbReference type="Google" id="ProtNLM"/>
    </source>
</evidence>
<proteinExistence type="predicted"/>
<keyword evidence="1" id="KW-0812">Transmembrane</keyword>
<evidence type="ECO:0000313" key="3">
    <source>
        <dbReference type="Proteomes" id="UP001501459"/>
    </source>
</evidence>
<keyword evidence="1" id="KW-1133">Transmembrane helix</keyword>
<comment type="caution">
    <text evidence="2">The sequence shown here is derived from an EMBL/GenBank/DDBJ whole genome shotgun (WGS) entry which is preliminary data.</text>
</comment>
<dbReference type="RefSeq" id="WP_343750887.1">
    <property type="nucleotide sequence ID" value="NZ_BAAADM010000008.1"/>
</dbReference>
<evidence type="ECO:0000313" key="2">
    <source>
        <dbReference type="EMBL" id="GAA0431045.1"/>
    </source>
</evidence>
<feature type="transmembrane region" description="Helical" evidence="1">
    <location>
        <begin position="185"/>
        <end position="204"/>
    </location>
</feature>
<protein>
    <recommendedName>
        <fullName evidence="4">ABC-2 family transporter protein</fullName>
    </recommendedName>
</protein>
<evidence type="ECO:0000256" key="1">
    <source>
        <dbReference type="SAM" id="Phobius"/>
    </source>
</evidence>